<name>A0ACC7NX94_9BACL</name>
<dbReference type="EMBL" id="JBJURJ010000008">
    <property type="protein sequence ID" value="MFM9329318.1"/>
    <property type="molecule type" value="Genomic_DNA"/>
</dbReference>
<evidence type="ECO:0000313" key="2">
    <source>
        <dbReference type="Proteomes" id="UP001631969"/>
    </source>
</evidence>
<sequence>MGFKAVILVVEDVRRSRMLYEGLLGCRVEADFGIYNVGFEVGFALYKKSFFAELIDHDDIVSKAHNLAVYFEFDDIHTLRDTIIANGFELVHDIKEQPWGQKVLRFYDYDHHIVEIAENMNQALVNMYQSGMTESIIAHKTGYTEDEVRRILNSQMETEKQELT</sequence>
<comment type="caution">
    <text evidence="1">The sequence shown here is derived from an EMBL/GenBank/DDBJ whole genome shotgun (WGS) entry which is preliminary data.</text>
</comment>
<reference evidence="1" key="1">
    <citation type="submission" date="2024-12" db="EMBL/GenBank/DDBJ databases">
        <authorList>
            <person name="Wu N."/>
        </authorList>
    </citation>
    <scope>NUCLEOTIDE SEQUENCE</scope>
    <source>
        <strain evidence="1">P15</strain>
    </source>
</reference>
<accession>A0ACC7NX94</accession>
<keyword evidence="2" id="KW-1185">Reference proteome</keyword>
<evidence type="ECO:0000313" key="1">
    <source>
        <dbReference type="EMBL" id="MFM9329318.1"/>
    </source>
</evidence>
<proteinExistence type="predicted"/>
<organism evidence="1 2">
    <name type="scientific">Paenibacillus mesotrionivorans</name>
    <dbReference type="NCBI Taxonomy" id="3160968"/>
    <lineage>
        <taxon>Bacteria</taxon>
        <taxon>Bacillati</taxon>
        <taxon>Bacillota</taxon>
        <taxon>Bacilli</taxon>
        <taxon>Bacillales</taxon>
        <taxon>Paenibacillaceae</taxon>
        <taxon>Paenibacillus</taxon>
    </lineage>
</organism>
<gene>
    <name evidence="1" type="ORF">ACI1P1_13570</name>
</gene>
<dbReference type="Proteomes" id="UP001631969">
    <property type="component" value="Unassembled WGS sequence"/>
</dbReference>
<protein>
    <submittedName>
        <fullName evidence="1">VOC family protein</fullName>
    </submittedName>
</protein>